<dbReference type="EMBL" id="JNBY01000042">
    <property type="protein sequence ID" value="KDN87284.1"/>
    <property type="molecule type" value="Genomic_DNA"/>
</dbReference>
<comment type="caution">
    <text evidence="2">The sequence shown here is derived from an EMBL/GenBank/DDBJ whole genome shotgun (WGS) entry which is preliminary data.</text>
</comment>
<dbReference type="PATRIC" id="fig|1348663.4.peg.919"/>
<feature type="signal peptide" evidence="1">
    <location>
        <begin position="1"/>
        <end position="31"/>
    </location>
</feature>
<sequence length="466" mass="47831">MTHASARRGRAALTAASAVALTLLTPGAAGAAGGAPVAPTDLYNAGQACSADPAAPVVLKGATGLGGPGVMGIPSHTDPSVTNLNEEFRYWPVSAPEQTGTVTRRGAYAGEEATGTLPVLADGLTYAWQARTVDPGNGAASDWTAACYVTADNTAPAAAPSASSPNYPEDQWTPGGTPVQFDFSANGDTDVVGFQYTWQGGFVGGASETGPHGVPIFHSVYEDPEHAVRADTPGGSATVHLVPPAGSSGPIQFQVRSLDAAGNASPIRSYWVVVNSTSPTVSQLSHSPLFGKPTDFRLTPDQGVQAASPVVSYTVTDTTTHSSTVVPAGADGTAETTLVLNNPAGNSFEVTSKSANGWVSSKAQWSRRIDTTPTVTSTDFPEFDLGGAVGTPGTFHLAPKIPGTQIAGYTYDFGWGTEAVTVKAGPHGEADFTFTPTASGWYDLQVYATTKDGLRLSTGVYTFIVN</sequence>
<evidence type="ECO:0000256" key="1">
    <source>
        <dbReference type="SAM" id="SignalP"/>
    </source>
</evidence>
<protein>
    <submittedName>
        <fullName evidence="2">Uncharacterized protein</fullName>
    </submittedName>
</protein>
<feature type="chain" id="PRO_5001632077" evidence="1">
    <location>
        <begin position="32"/>
        <end position="466"/>
    </location>
</feature>
<gene>
    <name evidence="2" type="ORF">KCH_09650</name>
</gene>
<dbReference type="HOGENOM" id="CLU_596877_0_0_11"/>
<evidence type="ECO:0000313" key="3">
    <source>
        <dbReference type="Proteomes" id="UP000027178"/>
    </source>
</evidence>
<evidence type="ECO:0000313" key="2">
    <source>
        <dbReference type="EMBL" id="KDN87284.1"/>
    </source>
</evidence>
<proteinExistence type="predicted"/>
<accession>A0A066Z4W8</accession>
<keyword evidence="3" id="KW-1185">Reference proteome</keyword>
<dbReference type="Proteomes" id="UP000027178">
    <property type="component" value="Unassembled WGS sequence"/>
</dbReference>
<organism evidence="2 3">
    <name type="scientific">Kitasatospora cheerisanensis KCTC 2395</name>
    <dbReference type="NCBI Taxonomy" id="1348663"/>
    <lineage>
        <taxon>Bacteria</taxon>
        <taxon>Bacillati</taxon>
        <taxon>Actinomycetota</taxon>
        <taxon>Actinomycetes</taxon>
        <taxon>Kitasatosporales</taxon>
        <taxon>Streptomycetaceae</taxon>
        <taxon>Kitasatospora</taxon>
    </lineage>
</organism>
<dbReference type="eggNOG" id="COG3209">
    <property type="taxonomic scope" value="Bacteria"/>
</dbReference>
<name>A0A066Z4W8_9ACTN</name>
<keyword evidence="1" id="KW-0732">Signal</keyword>
<dbReference type="RefSeq" id="WP_035859236.1">
    <property type="nucleotide sequence ID" value="NZ_KK853997.1"/>
</dbReference>
<dbReference type="AlphaFoldDB" id="A0A066Z4W8"/>
<reference evidence="2 3" key="1">
    <citation type="submission" date="2014-05" db="EMBL/GenBank/DDBJ databases">
        <title>Draft Genome Sequence of Kitasatospora cheerisanensis KCTC 2395.</title>
        <authorList>
            <person name="Nam D.H."/>
        </authorList>
    </citation>
    <scope>NUCLEOTIDE SEQUENCE [LARGE SCALE GENOMIC DNA]</scope>
    <source>
        <strain evidence="2 3">KCTC 2395</strain>
    </source>
</reference>
<dbReference type="OrthoDB" id="3439746at2"/>